<dbReference type="RefSeq" id="XP_006674694.1">
    <property type="nucleotide sequence ID" value="XM_006674631.1"/>
</dbReference>
<dbReference type="PANTHER" id="PTHR32305:SF15">
    <property type="entry name" value="PROTEIN RHSA-RELATED"/>
    <property type="match status" value="1"/>
</dbReference>
<gene>
    <name evidence="4" type="ORF">CCM_09498</name>
</gene>
<dbReference type="EMBL" id="JH126407">
    <property type="protein sequence ID" value="EGX87875.1"/>
    <property type="molecule type" value="Genomic_DNA"/>
</dbReference>
<dbReference type="OMA" id="RSTRHTY"/>
<feature type="transmembrane region" description="Helical" evidence="2">
    <location>
        <begin position="1466"/>
        <end position="1489"/>
    </location>
</feature>
<dbReference type="eggNOG" id="ENOG502QWB4">
    <property type="taxonomic scope" value="Eukaryota"/>
</dbReference>
<dbReference type="InterPro" id="IPR022385">
    <property type="entry name" value="Rhs_assc_core"/>
</dbReference>
<feature type="domain" description="Teneurin-like YD-shell" evidence="3">
    <location>
        <begin position="1032"/>
        <end position="1360"/>
    </location>
</feature>
<proteinExistence type="predicted"/>
<accession>G3JUS5</accession>
<dbReference type="InParanoid" id="G3JUS5"/>
<dbReference type="NCBIfam" id="TIGR03696">
    <property type="entry name" value="Rhs_assc_core"/>
    <property type="match status" value="1"/>
</dbReference>
<dbReference type="Gene3D" id="2.180.10.10">
    <property type="entry name" value="RHS repeat-associated core"/>
    <property type="match status" value="3"/>
</dbReference>
<evidence type="ECO:0000313" key="5">
    <source>
        <dbReference type="Proteomes" id="UP000001610"/>
    </source>
</evidence>
<dbReference type="KEGG" id="cmt:CCM_09498"/>
<evidence type="ECO:0000259" key="3">
    <source>
        <dbReference type="Pfam" id="PF25023"/>
    </source>
</evidence>
<keyword evidence="2" id="KW-0472">Membrane</keyword>
<dbReference type="PANTHER" id="PTHR32305">
    <property type="match status" value="1"/>
</dbReference>
<dbReference type="Proteomes" id="UP000001610">
    <property type="component" value="Unassembled WGS sequence"/>
</dbReference>
<dbReference type="NCBIfam" id="TIGR01643">
    <property type="entry name" value="YD_repeat_2x"/>
    <property type="match status" value="1"/>
</dbReference>
<sequence length="1603" mass="176372">MSAQHKPLYSQGLNFGSYISDGVDARTGQFTCSIALFKAPAEARNCPPLNLTLSYNPLSLYNVGFGLGWSLNLSSYKHRLQSPMLYLSTGEHFQVDSLGTLTIKDKRLDSFTFSGGSGGTTHQIIYKSGLIERLSNFHNTYSVSVPVEIQASTGQALRLSWTQDGDGTPLLTAISHGSESLLEIKYRSNQVLVTRAPGTKSACVTTLTLHDGLLTEMQLPQEEARLQPWEFFYTEYLVKSTSLQRLTRVKDPAKLVSAVEYEPRGHLLPTGGPMEAIPRVLVHTKKPGHGQPALVTHYTYSPENFFGFGDVQSWQDGVDNLYRASSHYKYTATMSVDDGPKTTYTYNKFHLLVETKREQGLTVVNYAVDYKVDTAAVFERQRKSFQLPTRITTTYEDHGGSNARSRIETTEHEYDDWGNPISETDKTGVCTKREYYPPQGAGKAGEELFCPADPGGFCRYVKKETVYPSKHSGLVPAPTHTRQYNYLQLPMVTGHGSFVAAREMQLKDTAKNKTLLSKTYDYYQDAKLGYRDHGRLKSEATAIAGHEPTTDAFTYSYSPCNGMVTKFTNTKTWDGQFTTAQNVTYSLLSGRVLSRTNAQGVSDVFEYDGMDRLVKATAASETPHKATRQAEYQISKEKAGSIVLITDSKGMRTKQTTDALGRLCRVEAQGDIGGPLRLIEERSYNKIGQCVEIVKYDWIGDIGGQAAAQSHQSKTRMEYDDWGQVCRTVKSSAGSNLSAFLSIKDPIYLTQVEGIEGQGRTRSSSDLFGNVTCVELLRKEGTGKHQPYSTTNYKHDGLGRLVQKTDQFGHSNHYELDDYGRVAQTTGPDGSIIKTVYEGHSSSSLPIAVEVGHSATQKTKNQVMGQRSLDGLSRVVKQTVGGRVESQIYNGIAPGPSTVVAPTGESKTAVYNVALANSLTKLQSPDEVATFDYDEQSGFLLNTSNSDISAECKYLASGLPKSERIKVRGLQRELYTARTYSMAGKLAAYTNVHGKVEDRVYDGFGRLTGVKHGSVTVTLQYDASNGLASSRVVDELTKKSVGIKRERDEFGREIKRTISHGSSEKTSVSWVMSQSFNELGLMTERAIKTGGGSVLRKESFAYDERGRLVSYKCTGSRPPADEKGKPIKAQQFVFDTYDNIQQMTTISQDNSQNVRSYAFGKDDPTQLVGITNTDSRFPAKIDLVYDKNGRLTRDEEGRRLAYNSRNALVAVTDATGKFILSKYRYDASGRLICQEAGGKSTYFFYRSNELIAMIRDGLKISFLSNAGEYFAQISEGDGANSTSAVQLWATDGHLSVLGSVETALPTEDVQYQHYSPYGSGRGEAIIGYNGQYRDPVSGWYHLGHGYRVYNPVLMRFHTPEPLSPFTTGEINAYAYCLGDPINRTDPTGHMSGRNWAMLGVGLVVGILVGIATAGLIIAPTGASIAVEVGAFIASGTASDVLTGAVYDVANGKQPTLESIGEDAAMGAIGGAVAGAAGVALRAVVGLGVVQRALRPITSRWQTLQVGLRLAKTERAERVFERQAMGGQTVAKSRPGGAEFRFAAWIRSLGRGERGYYSFEDNWPPFHDNRPLLRSASQVSRDSELKMDYTYLNLYDNWLYHEPW</sequence>
<feature type="transmembrane region" description="Helical" evidence="2">
    <location>
        <begin position="1424"/>
        <end position="1446"/>
    </location>
</feature>
<name>G3JUS5_CORMM</name>
<keyword evidence="2" id="KW-0812">Transmembrane</keyword>
<feature type="transmembrane region" description="Helical" evidence="2">
    <location>
        <begin position="1395"/>
        <end position="1417"/>
    </location>
</feature>
<dbReference type="STRING" id="983644.G3JUS5"/>
<dbReference type="HOGENOM" id="CLU_002146_1_0_1"/>
<dbReference type="OrthoDB" id="442731at2759"/>
<evidence type="ECO:0000256" key="2">
    <source>
        <dbReference type="SAM" id="Phobius"/>
    </source>
</evidence>
<reference evidence="4 5" key="1">
    <citation type="journal article" date="2011" name="Genome Biol.">
        <title>Genome sequence of the insect pathogenic fungus Cordyceps militaris, a valued traditional Chinese medicine.</title>
        <authorList>
            <person name="Zheng P."/>
            <person name="Xia Y."/>
            <person name="Xiao G."/>
            <person name="Xiong C."/>
            <person name="Hu X."/>
            <person name="Zhang S."/>
            <person name="Zheng H."/>
            <person name="Huang Y."/>
            <person name="Zhou Y."/>
            <person name="Wang S."/>
            <person name="Zhao G.P."/>
            <person name="Liu X."/>
            <person name="St Leger R.J."/>
            <person name="Wang C."/>
        </authorList>
    </citation>
    <scope>NUCLEOTIDE SEQUENCE [LARGE SCALE GENOMIC DNA]</scope>
    <source>
        <strain evidence="4 5">CM01</strain>
    </source>
</reference>
<evidence type="ECO:0000256" key="1">
    <source>
        <dbReference type="ARBA" id="ARBA00022737"/>
    </source>
</evidence>
<keyword evidence="1" id="KW-0677">Repeat</keyword>
<dbReference type="Pfam" id="PF25023">
    <property type="entry name" value="TEN_YD-shell"/>
    <property type="match status" value="1"/>
</dbReference>
<keyword evidence="2" id="KW-1133">Transmembrane helix</keyword>
<dbReference type="VEuPathDB" id="FungiDB:CCM_09498"/>
<evidence type="ECO:0000313" key="4">
    <source>
        <dbReference type="EMBL" id="EGX87875.1"/>
    </source>
</evidence>
<dbReference type="InterPro" id="IPR056823">
    <property type="entry name" value="TEN-like_YD-shell"/>
</dbReference>
<dbReference type="GeneID" id="18171500"/>
<keyword evidence="5" id="KW-1185">Reference proteome</keyword>
<organism evidence="4 5">
    <name type="scientific">Cordyceps militaris (strain CM01)</name>
    <name type="common">Caterpillar fungus</name>
    <dbReference type="NCBI Taxonomy" id="983644"/>
    <lineage>
        <taxon>Eukaryota</taxon>
        <taxon>Fungi</taxon>
        <taxon>Dikarya</taxon>
        <taxon>Ascomycota</taxon>
        <taxon>Pezizomycotina</taxon>
        <taxon>Sordariomycetes</taxon>
        <taxon>Hypocreomycetidae</taxon>
        <taxon>Hypocreales</taxon>
        <taxon>Cordycipitaceae</taxon>
        <taxon>Cordyceps</taxon>
    </lineage>
</organism>
<protein>
    <submittedName>
        <fullName evidence="4">RHS Repeat protein</fullName>
    </submittedName>
</protein>
<dbReference type="InterPro" id="IPR050708">
    <property type="entry name" value="T6SS_VgrG/RHS"/>
</dbReference>
<dbReference type="InterPro" id="IPR006530">
    <property type="entry name" value="YD"/>
</dbReference>